<evidence type="ECO:0000313" key="1">
    <source>
        <dbReference type="EMBL" id="SOQ36581.1"/>
    </source>
</evidence>
<organism evidence="1">
    <name type="scientific">Spodoptera frugiperda</name>
    <name type="common">Fall armyworm</name>
    <dbReference type="NCBI Taxonomy" id="7108"/>
    <lineage>
        <taxon>Eukaryota</taxon>
        <taxon>Metazoa</taxon>
        <taxon>Ecdysozoa</taxon>
        <taxon>Arthropoda</taxon>
        <taxon>Hexapoda</taxon>
        <taxon>Insecta</taxon>
        <taxon>Pterygota</taxon>
        <taxon>Neoptera</taxon>
        <taxon>Endopterygota</taxon>
        <taxon>Lepidoptera</taxon>
        <taxon>Glossata</taxon>
        <taxon>Ditrysia</taxon>
        <taxon>Noctuoidea</taxon>
        <taxon>Noctuidae</taxon>
        <taxon>Amphipyrinae</taxon>
        <taxon>Spodoptera</taxon>
    </lineage>
</organism>
<dbReference type="AlphaFoldDB" id="A0A2H1V6Y0"/>
<accession>A0A2H1V6Y0</accession>
<sequence length="83" mass="9620">MYVITVASACLLAFQSERDERDDLVKEPYSTLGFSPVSWMVYRVDLVVTEEPTHLSGRQLELVVEHRYLVHMHRFPTARRPGS</sequence>
<gene>
    <name evidence="1" type="ORF">SFRICE_016048</name>
</gene>
<reference evidence="1" key="1">
    <citation type="submission" date="2016-07" db="EMBL/GenBank/DDBJ databases">
        <authorList>
            <person name="Bretaudeau A."/>
        </authorList>
    </citation>
    <scope>NUCLEOTIDE SEQUENCE</scope>
    <source>
        <strain evidence="1">Rice</strain>
        <tissue evidence="1">Whole body</tissue>
    </source>
</reference>
<name>A0A2H1V6Y0_SPOFR</name>
<dbReference type="EMBL" id="ODYU01000988">
    <property type="protein sequence ID" value="SOQ36581.1"/>
    <property type="molecule type" value="Genomic_DNA"/>
</dbReference>
<protein>
    <submittedName>
        <fullName evidence="1">SFRICE_016048</fullName>
    </submittedName>
</protein>
<proteinExistence type="predicted"/>